<keyword evidence="2" id="KW-0808">Transferase</keyword>
<protein>
    <submittedName>
        <fullName evidence="3">Alpha-1,2-fucosyltransferase</fullName>
    </submittedName>
</protein>
<organism evidence="3 4">
    <name type="scientific">Pedobacter alpinus</name>
    <dbReference type="NCBI Taxonomy" id="1590643"/>
    <lineage>
        <taxon>Bacteria</taxon>
        <taxon>Pseudomonadati</taxon>
        <taxon>Bacteroidota</taxon>
        <taxon>Sphingobacteriia</taxon>
        <taxon>Sphingobacteriales</taxon>
        <taxon>Sphingobacteriaceae</taxon>
        <taxon>Pedobacter</taxon>
    </lineage>
</organism>
<dbReference type="EMBL" id="JBHULV010000051">
    <property type="protein sequence ID" value="MFD2733048.1"/>
    <property type="molecule type" value="Genomic_DNA"/>
</dbReference>
<dbReference type="PANTHER" id="PTHR11927:SF9">
    <property type="entry name" value="L-FUCOSYLTRANSFERASE"/>
    <property type="match status" value="1"/>
</dbReference>
<gene>
    <name evidence="3" type="ORF">ACFSSE_15160</name>
</gene>
<accession>A0ABW5TVD6</accession>
<dbReference type="PANTHER" id="PTHR11927">
    <property type="entry name" value="GALACTOSIDE 2-L-FUCOSYLTRANSFERASE"/>
    <property type="match status" value="1"/>
</dbReference>
<evidence type="ECO:0000313" key="4">
    <source>
        <dbReference type="Proteomes" id="UP001597546"/>
    </source>
</evidence>
<keyword evidence="1" id="KW-0328">Glycosyltransferase</keyword>
<proteinExistence type="predicted"/>
<reference evidence="4" key="1">
    <citation type="journal article" date="2019" name="Int. J. Syst. Evol. Microbiol.">
        <title>The Global Catalogue of Microorganisms (GCM) 10K type strain sequencing project: providing services to taxonomists for standard genome sequencing and annotation.</title>
        <authorList>
            <consortium name="The Broad Institute Genomics Platform"/>
            <consortium name="The Broad Institute Genome Sequencing Center for Infectious Disease"/>
            <person name="Wu L."/>
            <person name="Ma J."/>
        </authorList>
    </citation>
    <scope>NUCLEOTIDE SEQUENCE [LARGE SCALE GENOMIC DNA]</scope>
    <source>
        <strain evidence="4">KCTC 42456</strain>
    </source>
</reference>
<dbReference type="InterPro" id="IPR002516">
    <property type="entry name" value="Glyco_trans_11"/>
</dbReference>
<dbReference type="Gene3D" id="3.40.50.11350">
    <property type="match status" value="1"/>
</dbReference>
<dbReference type="Proteomes" id="UP001597546">
    <property type="component" value="Unassembled WGS sequence"/>
</dbReference>
<name>A0ABW5TVD6_9SPHI</name>
<evidence type="ECO:0000256" key="2">
    <source>
        <dbReference type="ARBA" id="ARBA00022679"/>
    </source>
</evidence>
<comment type="caution">
    <text evidence="3">The sequence shown here is derived from an EMBL/GenBank/DDBJ whole genome shotgun (WGS) entry which is preliminary data.</text>
</comment>
<evidence type="ECO:0000313" key="3">
    <source>
        <dbReference type="EMBL" id="MFD2733048.1"/>
    </source>
</evidence>
<evidence type="ECO:0000256" key="1">
    <source>
        <dbReference type="ARBA" id="ARBA00022676"/>
    </source>
</evidence>
<dbReference type="CDD" id="cd11301">
    <property type="entry name" value="Fut1_Fut2_like"/>
    <property type="match status" value="1"/>
</dbReference>
<keyword evidence="4" id="KW-1185">Reference proteome</keyword>
<dbReference type="Pfam" id="PF01531">
    <property type="entry name" value="Glyco_transf_11"/>
    <property type="match status" value="1"/>
</dbReference>
<dbReference type="RefSeq" id="WP_379041595.1">
    <property type="nucleotide sequence ID" value="NZ_JBHSKW010000016.1"/>
</dbReference>
<sequence>MIAVKFDGRLGNQLFQYVFLKYLQQRNGKLLVFFTNPHHAYIHKYFDLEDADNYLMGSKAYSAITRFLPSILRFKSIYIHNWIIPKEFDIKNWSLYIGYFQSDYYYQQLKIKPSFNLKKEFKEQFNALYGNLYQQNKIVVVHIRRTDYMNYGERRKRDISLPMAYFKTRLEAIENLENYKVIFVSDDIAHVKEVFPEKDNYTFSSNNEIIDFQIIQNADISIISNSTFAWWATYLSPKNNMVYAPKNWFGFKIGAEHPRGIMTKKFIWCDVLAND</sequence>